<organism evidence="4 5">
    <name type="scientific">Thalassorhabdus alkalitolerans</name>
    <dbReference type="NCBI Taxonomy" id="2282697"/>
    <lineage>
        <taxon>Bacteria</taxon>
        <taxon>Bacillati</taxon>
        <taxon>Bacillota</taxon>
        <taxon>Bacilli</taxon>
        <taxon>Bacillales</taxon>
        <taxon>Bacillaceae</taxon>
        <taxon>Thalassorhabdus</taxon>
    </lineage>
</organism>
<dbReference type="Proteomes" id="UP001596142">
    <property type="component" value="Unassembled WGS sequence"/>
</dbReference>
<dbReference type="PANTHER" id="PTHR48107:SF16">
    <property type="entry name" value="NADPH-DEPENDENT ALDEHYDE REDUCTASE 1, CHLOROPLASTIC"/>
    <property type="match status" value="1"/>
</dbReference>
<dbReference type="Pfam" id="PF13561">
    <property type="entry name" value="adh_short_C2"/>
    <property type="match status" value="1"/>
</dbReference>
<evidence type="ECO:0000313" key="4">
    <source>
        <dbReference type="EMBL" id="MFC5712433.1"/>
    </source>
</evidence>
<keyword evidence="5" id="KW-1185">Reference proteome</keyword>
<evidence type="ECO:0000313" key="5">
    <source>
        <dbReference type="Proteomes" id="UP001596142"/>
    </source>
</evidence>
<evidence type="ECO:0000256" key="2">
    <source>
        <dbReference type="ARBA" id="ARBA00023002"/>
    </source>
</evidence>
<comment type="similarity">
    <text evidence="1">Belongs to the short-chain dehydrogenases/reductases (SDR) family.</text>
</comment>
<dbReference type="InterPro" id="IPR020904">
    <property type="entry name" value="Sc_DH/Rdtase_CS"/>
</dbReference>
<dbReference type="PROSITE" id="PS00061">
    <property type="entry name" value="ADH_SHORT"/>
    <property type="match status" value="1"/>
</dbReference>
<dbReference type="InterPro" id="IPR002347">
    <property type="entry name" value="SDR_fam"/>
</dbReference>
<dbReference type="NCBIfam" id="NF005214">
    <property type="entry name" value="PRK06701.1"/>
    <property type="match status" value="1"/>
</dbReference>
<sequence length="298" mass="32414">MSEGYNLFKGRQSEGTPPQEQDKQPGYEYKMNPEPIYDDPAYKGSGKLKDKVALITGGDSGIGRSVAIYYAKEGANVSVVYLDEHEDAEKTKELVEEKGGKCLLIPGDVGEEAFCKEAVEKTIEEFGQLDILVNNAAEQHYQEDIRDISSEQLHRTFQTNIYGSFYFIQAALPHLKEGSSIINTVSIVAYQGMPVLMDYSATKGALVALTRSLSQNLVDKGIRVNGVAPGPIWTPLIPSSFPEDVVKDFGIDDPAPTPMQRPGQPAELAPSYVYLASDDSTYVTGQTIHVNGGAVVNG</sequence>
<keyword evidence="2" id="KW-0560">Oxidoreductase</keyword>
<name>A0ABW0YMR6_9BACI</name>
<reference evidence="5" key="1">
    <citation type="journal article" date="2019" name="Int. J. Syst. Evol. Microbiol.">
        <title>The Global Catalogue of Microorganisms (GCM) 10K type strain sequencing project: providing services to taxonomists for standard genome sequencing and annotation.</title>
        <authorList>
            <consortium name="The Broad Institute Genomics Platform"/>
            <consortium name="The Broad Institute Genome Sequencing Center for Infectious Disease"/>
            <person name="Wu L."/>
            <person name="Ma J."/>
        </authorList>
    </citation>
    <scope>NUCLEOTIDE SEQUENCE [LARGE SCALE GENOMIC DNA]</scope>
    <source>
        <strain evidence="5">CECT 7184</strain>
    </source>
</reference>
<dbReference type="PANTHER" id="PTHR48107">
    <property type="entry name" value="NADPH-DEPENDENT ALDEHYDE REDUCTASE-LIKE PROTEIN, CHLOROPLASTIC-RELATED"/>
    <property type="match status" value="1"/>
</dbReference>
<evidence type="ECO:0000256" key="1">
    <source>
        <dbReference type="ARBA" id="ARBA00006484"/>
    </source>
</evidence>
<accession>A0ABW0YMR6</accession>
<comment type="caution">
    <text evidence="4">The sequence shown here is derived from an EMBL/GenBank/DDBJ whole genome shotgun (WGS) entry which is preliminary data.</text>
</comment>
<gene>
    <name evidence="4" type="ORF">ACFPU1_06545</name>
</gene>
<dbReference type="CDD" id="cd05355">
    <property type="entry name" value="SDR_c1"/>
    <property type="match status" value="1"/>
</dbReference>
<dbReference type="PRINTS" id="PR00080">
    <property type="entry name" value="SDRFAMILY"/>
</dbReference>
<dbReference type="RefSeq" id="WP_385939574.1">
    <property type="nucleotide sequence ID" value="NZ_JBHSOZ010000003.1"/>
</dbReference>
<proteinExistence type="inferred from homology"/>
<dbReference type="Gene3D" id="3.40.50.720">
    <property type="entry name" value="NAD(P)-binding Rossmann-like Domain"/>
    <property type="match status" value="1"/>
</dbReference>
<dbReference type="InterPro" id="IPR036291">
    <property type="entry name" value="NAD(P)-bd_dom_sf"/>
</dbReference>
<feature type="region of interest" description="Disordered" evidence="3">
    <location>
        <begin position="1"/>
        <end position="42"/>
    </location>
</feature>
<dbReference type="SUPFAM" id="SSF51735">
    <property type="entry name" value="NAD(P)-binding Rossmann-fold domains"/>
    <property type="match status" value="1"/>
</dbReference>
<evidence type="ECO:0000256" key="3">
    <source>
        <dbReference type="SAM" id="MobiDB-lite"/>
    </source>
</evidence>
<dbReference type="PRINTS" id="PR00081">
    <property type="entry name" value="GDHRDH"/>
</dbReference>
<protein>
    <submittedName>
        <fullName evidence="4">SDR family oxidoreductase</fullName>
    </submittedName>
</protein>
<dbReference type="EMBL" id="JBHSOZ010000003">
    <property type="protein sequence ID" value="MFC5712433.1"/>
    <property type="molecule type" value="Genomic_DNA"/>
</dbReference>